<feature type="compositionally biased region" description="Basic and acidic residues" evidence="2">
    <location>
        <begin position="100"/>
        <end position="111"/>
    </location>
</feature>
<keyword evidence="5" id="KW-1185">Reference proteome</keyword>
<feature type="region of interest" description="Disordered" evidence="2">
    <location>
        <begin position="19"/>
        <end position="130"/>
    </location>
</feature>
<gene>
    <name evidence="4" type="ORF">JG540_07935</name>
</gene>
<dbReference type="KEGG" id="awe:JG540_07935"/>
<dbReference type="Gene3D" id="3.40.50.2020">
    <property type="match status" value="1"/>
</dbReference>
<feature type="region of interest" description="Disordered" evidence="2">
    <location>
        <begin position="250"/>
        <end position="269"/>
    </location>
</feature>
<sequence>MGAVGASLGAQWWEGAGTVLAGAGKGDDGAPGPCSGTGAGARARGQGIREHDDPCWRTRAHHRRGQDAPGPSEPEDAEPDDCGPGRSKPGRSAPGGSESGDDKPGHNEQGRSRPGGVEPDRSRPGALGTPLLVVPAPSGLARRLLGRLVAASLADAVAQGVAQAAAGRTGTWSVDLLRRQGGSRHQAGLGVAERARNRAQPPRVLAPVAGHQVLLVDDVVTTGATLAACSQALEQAGAQVLGALALAATPPPSPGLPCGRQAARSSTRR</sequence>
<accession>A0A7T7S3D9</accession>
<dbReference type="SUPFAM" id="SSF53271">
    <property type="entry name" value="PRTase-like"/>
    <property type="match status" value="1"/>
</dbReference>
<comment type="similarity">
    <text evidence="1">Belongs to the ComF/GntX family.</text>
</comment>
<evidence type="ECO:0000259" key="3">
    <source>
        <dbReference type="Pfam" id="PF00156"/>
    </source>
</evidence>
<dbReference type="InterPro" id="IPR029057">
    <property type="entry name" value="PRTase-like"/>
</dbReference>
<evidence type="ECO:0000313" key="5">
    <source>
        <dbReference type="Proteomes" id="UP000595895"/>
    </source>
</evidence>
<name>A0A7T7S3D9_9ACTO</name>
<dbReference type="Pfam" id="PF00156">
    <property type="entry name" value="Pribosyltran"/>
    <property type="match status" value="1"/>
</dbReference>
<dbReference type="PANTHER" id="PTHR47505:SF1">
    <property type="entry name" value="DNA UTILIZATION PROTEIN YHGH"/>
    <property type="match status" value="1"/>
</dbReference>
<evidence type="ECO:0000256" key="1">
    <source>
        <dbReference type="ARBA" id="ARBA00008007"/>
    </source>
</evidence>
<dbReference type="InterPro" id="IPR000836">
    <property type="entry name" value="PRTase_dom"/>
</dbReference>
<dbReference type="EMBL" id="CP066802">
    <property type="protein sequence ID" value="QQM68429.1"/>
    <property type="molecule type" value="Genomic_DNA"/>
</dbReference>
<protein>
    <recommendedName>
        <fullName evidence="3">Phosphoribosyltransferase domain-containing protein</fullName>
    </recommendedName>
</protein>
<dbReference type="InterPro" id="IPR051910">
    <property type="entry name" value="ComF/GntX_DNA_util-trans"/>
</dbReference>
<reference evidence="4 5" key="1">
    <citation type="submission" date="2020-12" db="EMBL/GenBank/DDBJ databases">
        <authorList>
            <person name="Zhou J."/>
        </authorList>
    </citation>
    <scope>NUCLEOTIDE SEQUENCE [LARGE SCALE GENOMIC DNA]</scope>
    <source>
        <strain evidence="4 5">CCUG 61299</strain>
    </source>
</reference>
<dbReference type="Proteomes" id="UP000595895">
    <property type="component" value="Chromosome"/>
</dbReference>
<dbReference type="AlphaFoldDB" id="A0A7T7S3D9"/>
<organism evidence="4 5">
    <name type="scientific">Actinomyces weissii</name>
    <dbReference type="NCBI Taxonomy" id="675090"/>
    <lineage>
        <taxon>Bacteria</taxon>
        <taxon>Bacillati</taxon>
        <taxon>Actinomycetota</taxon>
        <taxon>Actinomycetes</taxon>
        <taxon>Actinomycetales</taxon>
        <taxon>Actinomycetaceae</taxon>
        <taxon>Actinomyces</taxon>
    </lineage>
</organism>
<feature type="compositionally biased region" description="Basic and acidic residues" evidence="2">
    <location>
        <begin position="47"/>
        <end position="56"/>
    </location>
</feature>
<evidence type="ECO:0000313" key="4">
    <source>
        <dbReference type="EMBL" id="QQM68429.1"/>
    </source>
</evidence>
<evidence type="ECO:0000256" key="2">
    <source>
        <dbReference type="SAM" id="MobiDB-lite"/>
    </source>
</evidence>
<proteinExistence type="inferred from homology"/>
<dbReference type="PANTHER" id="PTHR47505">
    <property type="entry name" value="DNA UTILIZATION PROTEIN YHGH"/>
    <property type="match status" value="1"/>
</dbReference>
<feature type="domain" description="Phosphoribosyltransferase" evidence="3">
    <location>
        <begin position="195"/>
        <end position="248"/>
    </location>
</feature>
<dbReference type="CDD" id="cd06223">
    <property type="entry name" value="PRTases_typeI"/>
    <property type="match status" value="1"/>
</dbReference>